<feature type="transmembrane region" description="Helical" evidence="1">
    <location>
        <begin position="86"/>
        <end position="107"/>
    </location>
</feature>
<dbReference type="Proteomes" id="UP000654075">
    <property type="component" value="Unassembled WGS sequence"/>
</dbReference>
<feature type="transmembrane region" description="Helical" evidence="1">
    <location>
        <begin position="12"/>
        <end position="32"/>
    </location>
</feature>
<gene>
    <name evidence="2" type="ORF">PGLA1383_LOCUS8163</name>
    <name evidence="3" type="ORF">PGLA2088_LOCUS35303</name>
</gene>
<dbReference type="EMBL" id="CAJNNV010003678">
    <property type="protein sequence ID" value="CAE8589399.1"/>
    <property type="molecule type" value="Genomic_DNA"/>
</dbReference>
<reference evidence="3" key="1">
    <citation type="submission" date="2021-02" db="EMBL/GenBank/DDBJ databases">
        <authorList>
            <person name="Dougan E. K."/>
            <person name="Rhodes N."/>
            <person name="Thang M."/>
            <person name="Chan C."/>
        </authorList>
    </citation>
    <scope>NUCLEOTIDE SEQUENCE</scope>
</reference>
<evidence type="ECO:0000313" key="5">
    <source>
        <dbReference type="Proteomes" id="UP000654075"/>
    </source>
</evidence>
<evidence type="ECO:0000256" key="1">
    <source>
        <dbReference type="SAM" id="Phobius"/>
    </source>
</evidence>
<keyword evidence="1" id="KW-1133">Transmembrane helix</keyword>
<sequence length="151" mass="17255">MFSVVSFCGGCLFVGVWLALFGLFGLGSSCVLCSLMRFVCLRGFVVVGFGGFVLFGAWCFVNFVENMFSEHLLVWIESFVSFGCRVFFSCVVLCFWCLSGVLLVFVLVRLRVSFVLLVWFFFFLFLLVLLLVCSLFWSSFCVVWFLVLVCW</sequence>
<protein>
    <submittedName>
        <fullName evidence="3">Uncharacterized protein</fullName>
    </submittedName>
</protein>
<keyword evidence="1" id="KW-0472">Membrane</keyword>
<proteinExistence type="predicted"/>
<dbReference type="Proteomes" id="UP000626109">
    <property type="component" value="Unassembled WGS sequence"/>
</dbReference>
<organism evidence="3 4">
    <name type="scientific">Polarella glacialis</name>
    <name type="common">Dinoflagellate</name>
    <dbReference type="NCBI Taxonomy" id="89957"/>
    <lineage>
        <taxon>Eukaryota</taxon>
        <taxon>Sar</taxon>
        <taxon>Alveolata</taxon>
        <taxon>Dinophyceae</taxon>
        <taxon>Suessiales</taxon>
        <taxon>Suessiaceae</taxon>
        <taxon>Polarella</taxon>
    </lineage>
</organism>
<keyword evidence="5" id="KW-1185">Reference proteome</keyword>
<comment type="caution">
    <text evidence="3">The sequence shown here is derived from an EMBL/GenBank/DDBJ whole genome shotgun (WGS) entry which is preliminary data.</text>
</comment>
<dbReference type="EMBL" id="CAJNNW010031807">
    <property type="protein sequence ID" value="CAE8709151.1"/>
    <property type="molecule type" value="Genomic_DNA"/>
</dbReference>
<accession>A0A813KQC0</accession>
<evidence type="ECO:0000313" key="4">
    <source>
        <dbReference type="Proteomes" id="UP000626109"/>
    </source>
</evidence>
<name>A0A813KQC0_POLGL</name>
<evidence type="ECO:0000313" key="3">
    <source>
        <dbReference type="EMBL" id="CAE8709151.1"/>
    </source>
</evidence>
<evidence type="ECO:0000313" key="2">
    <source>
        <dbReference type="EMBL" id="CAE8589399.1"/>
    </source>
</evidence>
<feature type="transmembrane region" description="Helical" evidence="1">
    <location>
        <begin position="44"/>
        <end position="64"/>
    </location>
</feature>
<keyword evidence="1" id="KW-0812">Transmembrane</keyword>
<dbReference type="AlphaFoldDB" id="A0A813KQC0"/>
<feature type="transmembrane region" description="Helical" evidence="1">
    <location>
        <begin position="114"/>
        <end position="147"/>
    </location>
</feature>